<keyword evidence="2" id="KW-1185">Reference proteome</keyword>
<evidence type="ECO:0000313" key="1">
    <source>
        <dbReference type="EMBL" id="CBY23738.1"/>
    </source>
</evidence>
<dbReference type="OrthoDB" id="10422849at2759"/>
<dbReference type="AlphaFoldDB" id="E4X3V0"/>
<organism evidence="1">
    <name type="scientific">Oikopleura dioica</name>
    <name type="common">Tunicate</name>
    <dbReference type="NCBI Taxonomy" id="34765"/>
    <lineage>
        <taxon>Eukaryota</taxon>
        <taxon>Metazoa</taxon>
        <taxon>Chordata</taxon>
        <taxon>Tunicata</taxon>
        <taxon>Appendicularia</taxon>
        <taxon>Copelata</taxon>
        <taxon>Oikopleuridae</taxon>
        <taxon>Oikopleura</taxon>
    </lineage>
</organism>
<evidence type="ECO:0000313" key="2">
    <source>
        <dbReference type="Proteomes" id="UP000001307"/>
    </source>
</evidence>
<dbReference type="Proteomes" id="UP000001307">
    <property type="component" value="Unassembled WGS sequence"/>
</dbReference>
<sequence length="128" mass="14528">MTEAISSAVKEAKKGTKIKQFHWSGRFSKKARPETPVYVPLAERMYKQENSLPDRFRTKPTPVVVKSKTSPRSTVPSGPLLATYARKGKTRRELEGERLRNERNAIHSAVNAPDLQKKTKKGIIKRNN</sequence>
<proteinExistence type="predicted"/>
<dbReference type="EMBL" id="FN653024">
    <property type="protein sequence ID" value="CBY23738.1"/>
    <property type="molecule type" value="Genomic_DNA"/>
</dbReference>
<name>E4X3V0_OIKDI</name>
<accession>E4X3V0</accession>
<dbReference type="InParanoid" id="E4X3V0"/>
<reference evidence="1" key="1">
    <citation type="journal article" date="2010" name="Science">
        <title>Plasticity of animal genome architecture unmasked by rapid evolution of a pelagic tunicate.</title>
        <authorList>
            <person name="Denoeud F."/>
            <person name="Henriet S."/>
            <person name="Mungpakdee S."/>
            <person name="Aury J.M."/>
            <person name="Da Silva C."/>
            <person name="Brinkmann H."/>
            <person name="Mikhaleva J."/>
            <person name="Olsen L.C."/>
            <person name="Jubin C."/>
            <person name="Canestro C."/>
            <person name="Bouquet J.M."/>
            <person name="Danks G."/>
            <person name="Poulain J."/>
            <person name="Campsteijn C."/>
            <person name="Adamski M."/>
            <person name="Cross I."/>
            <person name="Yadetie F."/>
            <person name="Muffato M."/>
            <person name="Louis A."/>
            <person name="Butcher S."/>
            <person name="Tsagkogeorga G."/>
            <person name="Konrad A."/>
            <person name="Singh S."/>
            <person name="Jensen M.F."/>
            <person name="Cong E.H."/>
            <person name="Eikeseth-Otteraa H."/>
            <person name="Noel B."/>
            <person name="Anthouard V."/>
            <person name="Porcel B.M."/>
            <person name="Kachouri-Lafond R."/>
            <person name="Nishino A."/>
            <person name="Ugolini M."/>
            <person name="Chourrout P."/>
            <person name="Nishida H."/>
            <person name="Aasland R."/>
            <person name="Huzurbazar S."/>
            <person name="Westhof E."/>
            <person name="Delsuc F."/>
            <person name="Lehrach H."/>
            <person name="Reinhardt R."/>
            <person name="Weissenbach J."/>
            <person name="Roy S.W."/>
            <person name="Artiguenave F."/>
            <person name="Postlethwait J.H."/>
            <person name="Manak J.R."/>
            <person name="Thompson E.M."/>
            <person name="Jaillon O."/>
            <person name="Du Pasquier L."/>
            <person name="Boudinot P."/>
            <person name="Liberles D.A."/>
            <person name="Volff J.N."/>
            <person name="Philippe H."/>
            <person name="Lenhard B."/>
            <person name="Roest Crollius H."/>
            <person name="Wincker P."/>
            <person name="Chourrout D."/>
        </authorList>
    </citation>
    <scope>NUCLEOTIDE SEQUENCE [LARGE SCALE GENOMIC DNA]</scope>
</reference>
<protein>
    <submittedName>
        <fullName evidence="1">Uncharacterized protein</fullName>
    </submittedName>
</protein>
<gene>
    <name evidence="1" type="ORF">GSOID_T00001060001</name>
</gene>